<proteinExistence type="predicted"/>
<name>A0ABV8YVF9_9ACTN</name>
<gene>
    <name evidence="2" type="ORF">ACFPH6_32615</name>
</gene>
<reference evidence="3" key="1">
    <citation type="journal article" date="2019" name="Int. J. Syst. Evol. Microbiol.">
        <title>The Global Catalogue of Microorganisms (GCM) 10K type strain sequencing project: providing services to taxonomists for standard genome sequencing and annotation.</title>
        <authorList>
            <consortium name="The Broad Institute Genomics Platform"/>
            <consortium name="The Broad Institute Genome Sequencing Center for Infectious Disease"/>
            <person name="Wu L."/>
            <person name="Ma J."/>
        </authorList>
    </citation>
    <scope>NUCLEOTIDE SEQUENCE [LARGE SCALE GENOMIC DNA]</scope>
    <source>
        <strain evidence="3">DT43</strain>
    </source>
</reference>
<dbReference type="Proteomes" id="UP001596012">
    <property type="component" value="Unassembled WGS sequence"/>
</dbReference>
<evidence type="ECO:0000256" key="1">
    <source>
        <dbReference type="SAM" id="MobiDB-lite"/>
    </source>
</evidence>
<evidence type="ECO:0000313" key="2">
    <source>
        <dbReference type="EMBL" id="MFC4469207.1"/>
    </source>
</evidence>
<protein>
    <submittedName>
        <fullName evidence="2">DUF6207 family protein</fullName>
    </submittedName>
</protein>
<keyword evidence="3" id="KW-1185">Reference proteome</keyword>
<evidence type="ECO:0000313" key="3">
    <source>
        <dbReference type="Proteomes" id="UP001596012"/>
    </source>
</evidence>
<feature type="region of interest" description="Disordered" evidence="1">
    <location>
        <begin position="27"/>
        <end position="69"/>
    </location>
</feature>
<organism evidence="2 3">
    <name type="scientific">Streptomyces xiangluensis</name>
    <dbReference type="NCBI Taxonomy" id="2665720"/>
    <lineage>
        <taxon>Bacteria</taxon>
        <taxon>Bacillati</taxon>
        <taxon>Actinomycetota</taxon>
        <taxon>Actinomycetes</taxon>
        <taxon>Kitasatosporales</taxon>
        <taxon>Streptomycetaceae</taxon>
        <taxon>Streptomyces</taxon>
    </lineage>
</organism>
<dbReference type="EMBL" id="JBHSFG010000059">
    <property type="protein sequence ID" value="MFC4469207.1"/>
    <property type="molecule type" value="Genomic_DNA"/>
</dbReference>
<dbReference type="RefSeq" id="WP_386347799.1">
    <property type="nucleotide sequence ID" value="NZ_JBHSFG010000059.1"/>
</dbReference>
<sequence length="69" mass="7595">MVDVEAADEDTALSFQQLLAERWATATAQRTTRDVDQPGVRAPSSALTNMRPVAAPAHLQRPLQRGPRR</sequence>
<accession>A0ABV8YVF9</accession>
<dbReference type="Pfam" id="PF19711">
    <property type="entry name" value="DUF6207"/>
    <property type="match status" value="1"/>
</dbReference>
<comment type="caution">
    <text evidence="2">The sequence shown here is derived from an EMBL/GenBank/DDBJ whole genome shotgun (WGS) entry which is preliminary data.</text>
</comment>
<dbReference type="InterPro" id="IPR045775">
    <property type="entry name" value="DUF6207"/>
</dbReference>